<gene>
    <name evidence="2" type="ORF">G3O08_20035</name>
</gene>
<feature type="transmembrane region" description="Helical" evidence="1">
    <location>
        <begin position="53"/>
        <end position="75"/>
    </location>
</feature>
<feature type="transmembrane region" description="Helical" evidence="1">
    <location>
        <begin position="12"/>
        <end position="33"/>
    </location>
</feature>
<accession>A0A7K3WW83</accession>
<feature type="transmembrane region" description="Helical" evidence="1">
    <location>
        <begin position="135"/>
        <end position="158"/>
    </location>
</feature>
<keyword evidence="3" id="KW-1185">Reference proteome</keyword>
<comment type="caution">
    <text evidence="2">The sequence shown here is derived from an EMBL/GenBank/DDBJ whole genome shotgun (WGS) entry which is preliminary data.</text>
</comment>
<reference evidence="2 3" key="1">
    <citation type="submission" date="2020-02" db="EMBL/GenBank/DDBJ databases">
        <title>Out from the shadows clarifying the taxonomy of the family Cryomorphaceae and related taxa by utilizing the GTDB taxonomic framework.</title>
        <authorList>
            <person name="Bowman J.P."/>
        </authorList>
    </citation>
    <scope>NUCLEOTIDE SEQUENCE [LARGE SCALE GENOMIC DNA]</scope>
    <source>
        <strain evidence="2 3">QSSC 1-22</strain>
    </source>
</reference>
<dbReference type="RefSeq" id="WP_163287229.1">
    <property type="nucleotide sequence ID" value="NZ_JAAGVY010000079.1"/>
</dbReference>
<keyword evidence="1" id="KW-1133">Transmembrane helix</keyword>
<evidence type="ECO:0000313" key="3">
    <source>
        <dbReference type="Proteomes" id="UP000486602"/>
    </source>
</evidence>
<proteinExistence type="predicted"/>
<organism evidence="2 3">
    <name type="scientific">Cryomorpha ignava</name>
    <dbReference type="NCBI Taxonomy" id="101383"/>
    <lineage>
        <taxon>Bacteria</taxon>
        <taxon>Pseudomonadati</taxon>
        <taxon>Bacteroidota</taxon>
        <taxon>Flavobacteriia</taxon>
        <taxon>Flavobacteriales</taxon>
        <taxon>Cryomorphaceae</taxon>
        <taxon>Cryomorpha</taxon>
    </lineage>
</organism>
<dbReference type="AlphaFoldDB" id="A0A7K3WW83"/>
<keyword evidence="1" id="KW-0812">Transmembrane</keyword>
<protein>
    <recommendedName>
        <fullName evidence="4">DUF2269 family protein</fullName>
    </recommendedName>
</protein>
<evidence type="ECO:0000313" key="2">
    <source>
        <dbReference type="EMBL" id="NEN25784.1"/>
    </source>
</evidence>
<keyword evidence="1" id="KW-0472">Membrane</keyword>
<dbReference type="Proteomes" id="UP000486602">
    <property type="component" value="Unassembled WGS sequence"/>
</dbReference>
<feature type="transmembrane region" description="Helical" evidence="1">
    <location>
        <begin position="87"/>
        <end position="115"/>
    </location>
</feature>
<evidence type="ECO:0000256" key="1">
    <source>
        <dbReference type="SAM" id="Phobius"/>
    </source>
</evidence>
<evidence type="ECO:0008006" key="4">
    <source>
        <dbReference type="Google" id="ProtNLM"/>
    </source>
</evidence>
<dbReference type="EMBL" id="JAAGVY010000079">
    <property type="protein sequence ID" value="NEN25784.1"/>
    <property type="molecule type" value="Genomic_DNA"/>
</dbReference>
<sequence length="160" mass="18621">MDRLTLARVLHVLAVVLWIGGVAMVTTVIIPAVKQLKSKEDRIKTFEAIEGRFALQAKITTVITGLTGFYMLYLLDGWHRYLDIKYWWIHAMTLVWFIFTVVLFILEPFVLHRLFKKYAERNPEKTFAIVHRAHWVLLLLSLVTIIGAVAGSHGWFFMFM</sequence>
<name>A0A7K3WW83_9FLAO</name>